<organism evidence="13 14">
    <name type="scientific">Paenibacillus peoriae</name>
    <dbReference type="NCBI Taxonomy" id="59893"/>
    <lineage>
        <taxon>Bacteria</taxon>
        <taxon>Bacillati</taxon>
        <taxon>Bacillota</taxon>
        <taxon>Bacilli</taxon>
        <taxon>Bacillales</taxon>
        <taxon>Paenibacillaceae</taxon>
        <taxon>Paenibacillus</taxon>
    </lineage>
</organism>
<dbReference type="SFLD" id="SFLDF00299">
    <property type="entry name" value="anaerobic_ribonucleoside-triph"/>
    <property type="match status" value="1"/>
</dbReference>
<evidence type="ECO:0000256" key="7">
    <source>
        <dbReference type="ARBA" id="ARBA00022723"/>
    </source>
</evidence>
<dbReference type="SFLD" id="SFLDG01066">
    <property type="entry name" value="organic_radical-activating_enz"/>
    <property type="match status" value="1"/>
</dbReference>
<dbReference type="EC" id="1.97.1.-" evidence="12"/>
<keyword evidence="5" id="KW-0004">4Fe-4S</keyword>
<evidence type="ECO:0000256" key="5">
    <source>
        <dbReference type="ARBA" id="ARBA00022485"/>
    </source>
</evidence>
<evidence type="ECO:0000256" key="9">
    <source>
        <dbReference type="ARBA" id="ARBA00023004"/>
    </source>
</evidence>
<dbReference type="InterPro" id="IPR013785">
    <property type="entry name" value="Aldolase_TIM"/>
</dbReference>
<reference evidence="13 14" key="1">
    <citation type="submission" date="2020-09" db="EMBL/GenBank/DDBJ databases">
        <title>Characterization of Paenibacillus peoriae strain ZF390 with broad-spectrum antimicrobial activity as a potential biocontrol agent.</title>
        <authorList>
            <person name="Li L."/>
            <person name="Zhao Y."/>
            <person name="Li B."/>
            <person name="Xie X."/>
        </authorList>
    </citation>
    <scope>NUCLEOTIDE SEQUENCE [LARGE SCALE GENOMIC DNA]</scope>
    <source>
        <strain evidence="13 14">ZF390</strain>
    </source>
</reference>
<keyword evidence="6" id="KW-0949">S-adenosyl-L-methionine</keyword>
<protein>
    <recommendedName>
        <fullName evidence="4 12">Anaerobic ribonucleoside-triphosphate reductase-activating protein</fullName>
        <ecNumber evidence="12">1.97.1.-</ecNumber>
    </recommendedName>
</protein>
<evidence type="ECO:0000256" key="8">
    <source>
        <dbReference type="ARBA" id="ARBA00023002"/>
    </source>
</evidence>
<comment type="function">
    <text evidence="2 12">Activation of anaerobic ribonucleoside-triphosphate reductase under anaerobic conditions by generation of an organic free radical, using S-adenosylmethionine and reduced flavodoxin as cosubstrates to produce 5'-deoxy-adenosine.</text>
</comment>
<dbReference type="NCBIfam" id="TIGR02491">
    <property type="entry name" value="NrdG"/>
    <property type="match status" value="1"/>
</dbReference>
<dbReference type="InterPro" id="IPR007197">
    <property type="entry name" value="rSAM"/>
</dbReference>
<dbReference type="PIRSF" id="PIRSF000368">
    <property type="entry name" value="NrdG"/>
    <property type="match status" value="1"/>
</dbReference>
<dbReference type="CDD" id="cd01335">
    <property type="entry name" value="Radical_SAM"/>
    <property type="match status" value="1"/>
</dbReference>
<dbReference type="Gene3D" id="3.20.20.70">
    <property type="entry name" value="Aldolase class I"/>
    <property type="match status" value="1"/>
</dbReference>
<evidence type="ECO:0000313" key="13">
    <source>
        <dbReference type="EMBL" id="QNR65373.1"/>
    </source>
</evidence>
<keyword evidence="8 12" id="KW-0560">Oxidoreductase</keyword>
<dbReference type="GO" id="GO:0004748">
    <property type="term" value="F:ribonucleoside-diphosphate reductase activity, thioredoxin disulfide as acceptor"/>
    <property type="evidence" value="ECO:0007669"/>
    <property type="project" value="TreeGrafter"/>
</dbReference>
<dbReference type="RefSeq" id="WP_190297273.1">
    <property type="nucleotide sequence ID" value="NZ_CP061172.1"/>
</dbReference>
<dbReference type="GO" id="GO:0051539">
    <property type="term" value="F:4 iron, 4 sulfur cluster binding"/>
    <property type="evidence" value="ECO:0007669"/>
    <property type="project" value="UniProtKB-KW"/>
</dbReference>
<evidence type="ECO:0000256" key="2">
    <source>
        <dbReference type="ARBA" id="ARBA00003852"/>
    </source>
</evidence>
<dbReference type="InterPro" id="IPR058240">
    <property type="entry name" value="rSAM_sf"/>
</dbReference>
<sequence>MNIADYKRFDVINGIGLRHSLFVSGCTHHCKGCFNASAWNSHYGIKYTNELENKIINDLKIDYVQIAGLSVLGGEPFQNIDGLLPLLKRVKNECKDKTVWIWSGYTFEEILKDSSKKDMLSLCDVLIDGKFELDKKDLTLKWRGSSNQRVIDVQNSLELQVAILFED</sequence>
<dbReference type="EMBL" id="CP061172">
    <property type="protein sequence ID" value="QNR65373.1"/>
    <property type="molecule type" value="Genomic_DNA"/>
</dbReference>
<dbReference type="SFLD" id="SFLDS00029">
    <property type="entry name" value="Radical_SAM"/>
    <property type="match status" value="1"/>
</dbReference>
<keyword evidence="9" id="KW-0408">Iron</keyword>
<dbReference type="SFLD" id="SFLDG01063">
    <property type="entry name" value="activating_enzymes__group_1"/>
    <property type="match status" value="1"/>
</dbReference>
<comment type="catalytic activity">
    <reaction evidence="11">
        <text>glycyl-[protein] + reduced [flavodoxin] + S-adenosyl-L-methionine = glycin-2-yl radical-[protein] + semiquinone [flavodoxin] + 5'-deoxyadenosine + L-methionine + H(+)</text>
        <dbReference type="Rhea" id="RHEA:61976"/>
        <dbReference type="Rhea" id="RHEA-COMP:10622"/>
        <dbReference type="Rhea" id="RHEA-COMP:14480"/>
        <dbReference type="Rhea" id="RHEA-COMP:15993"/>
        <dbReference type="Rhea" id="RHEA-COMP:15994"/>
        <dbReference type="ChEBI" id="CHEBI:15378"/>
        <dbReference type="ChEBI" id="CHEBI:17319"/>
        <dbReference type="ChEBI" id="CHEBI:29947"/>
        <dbReference type="ChEBI" id="CHEBI:32722"/>
        <dbReference type="ChEBI" id="CHEBI:57618"/>
        <dbReference type="ChEBI" id="CHEBI:57844"/>
        <dbReference type="ChEBI" id="CHEBI:59789"/>
        <dbReference type="ChEBI" id="CHEBI:140311"/>
    </reaction>
</comment>
<evidence type="ECO:0000256" key="12">
    <source>
        <dbReference type="PIRNR" id="PIRNR000368"/>
    </source>
</evidence>
<dbReference type="PANTHER" id="PTHR30352:SF2">
    <property type="entry name" value="ANAEROBIC RIBONUCLEOSIDE-TRIPHOSPHATE REDUCTASE-ACTIVATING PROTEIN"/>
    <property type="match status" value="1"/>
</dbReference>
<evidence type="ECO:0000313" key="14">
    <source>
        <dbReference type="Proteomes" id="UP000516384"/>
    </source>
</evidence>
<evidence type="ECO:0000256" key="4">
    <source>
        <dbReference type="ARBA" id="ARBA00014281"/>
    </source>
</evidence>
<dbReference type="Pfam" id="PF13353">
    <property type="entry name" value="Fer4_12"/>
    <property type="match status" value="1"/>
</dbReference>
<proteinExistence type="inferred from homology"/>
<comment type="cofactor">
    <cofactor evidence="1">
        <name>[4Fe-4S] cluster</name>
        <dbReference type="ChEBI" id="CHEBI:49883"/>
    </cofactor>
</comment>
<keyword evidence="10" id="KW-0411">Iron-sulfur</keyword>
<evidence type="ECO:0000256" key="10">
    <source>
        <dbReference type="ARBA" id="ARBA00023014"/>
    </source>
</evidence>
<dbReference type="InterPro" id="IPR034457">
    <property type="entry name" value="Organic_radical-activating"/>
</dbReference>
<comment type="similarity">
    <text evidence="3 12">Belongs to the organic radical-activating enzymes family.</text>
</comment>
<dbReference type="GO" id="GO:0043365">
    <property type="term" value="F:[formate-C-acetyltransferase]-activating enzyme activity"/>
    <property type="evidence" value="ECO:0007669"/>
    <property type="project" value="InterPro"/>
</dbReference>
<dbReference type="PANTHER" id="PTHR30352">
    <property type="entry name" value="PYRUVATE FORMATE-LYASE-ACTIVATING ENZYME"/>
    <property type="match status" value="1"/>
</dbReference>
<accession>A0A7H0Y2R5</accession>
<gene>
    <name evidence="13" type="primary">nrdG</name>
    <name evidence="13" type="ORF">IAQ67_15875</name>
</gene>
<evidence type="ECO:0000256" key="3">
    <source>
        <dbReference type="ARBA" id="ARBA00009777"/>
    </source>
</evidence>
<evidence type="ECO:0000256" key="6">
    <source>
        <dbReference type="ARBA" id="ARBA00022691"/>
    </source>
</evidence>
<dbReference type="InterPro" id="IPR001989">
    <property type="entry name" value="Radical_activat_CS"/>
</dbReference>
<dbReference type="AlphaFoldDB" id="A0A7H0Y2R5"/>
<dbReference type="Proteomes" id="UP000516384">
    <property type="component" value="Chromosome"/>
</dbReference>
<dbReference type="PROSITE" id="PS01087">
    <property type="entry name" value="RADICAL_ACTIVATING"/>
    <property type="match status" value="1"/>
</dbReference>
<evidence type="ECO:0000256" key="11">
    <source>
        <dbReference type="ARBA" id="ARBA00047365"/>
    </source>
</evidence>
<name>A0A7H0Y2R5_9BACL</name>
<dbReference type="InterPro" id="IPR012837">
    <property type="entry name" value="NrdG"/>
</dbReference>
<evidence type="ECO:0000256" key="1">
    <source>
        <dbReference type="ARBA" id="ARBA00001966"/>
    </source>
</evidence>
<keyword evidence="7" id="KW-0479">Metal-binding</keyword>
<dbReference type="SUPFAM" id="SSF102114">
    <property type="entry name" value="Radical SAM enzymes"/>
    <property type="match status" value="1"/>
</dbReference>
<dbReference type="GO" id="GO:0046872">
    <property type="term" value="F:metal ion binding"/>
    <property type="evidence" value="ECO:0007669"/>
    <property type="project" value="UniProtKB-KW"/>
</dbReference>